<dbReference type="AlphaFoldDB" id="A0A653V7T3"/>
<name>A0A653V7T3_BACMY</name>
<reference evidence="2 3" key="1">
    <citation type="submission" date="2019-10" db="EMBL/GenBank/DDBJ databases">
        <authorList>
            <person name="Karimi E."/>
        </authorList>
    </citation>
    <scope>NUCLEOTIDE SEQUENCE [LARGE SCALE GENOMIC DNA]</scope>
    <source>
        <strain evidence="2">Bacillus sp. 71</strain>
    </source>
</reference>
<gene>
    <name evidence="2" type="ORF">BACI71_20071</name>
</gene>
<evidence type="ECO:0000256" key="1">
    <source>
        <dbReference type="SAM" id="Phobius"/>
    </source>
</evidence>
<dbReference type="EMBL" id="CABWMC010000012">
    <property type="protein sequence ID" value="VXC01999.1"/>
    <property type="molecule type" value="Genomic_DNA"/>
</dbReference>
<accession>A0A653V7T3</accession>
<evidence type="ECO:0000313" key="3">
    <source>
        <dbReference type="Proteomes" id="UP000437562"/>
    </source>
</evidence>
<proteinExistence type="predicted"/>
<feature type="transmembrane region" description="Helical" evidence="1">
    <location>
        <begin position="12"/>
        <end position="31"/>
    </location>
</feature>
<organism evidence="2 3">
    <name type="scientific">Bacillus mycoides</name>
    <dbReference type="NCBI Taxonomy" id="1405"/>
    <lineage>
        <taxon>Bacteria</taxon>
        <taxon>Bacillati</taxon>
        <taxon>Bacillota</taxon>
        <taxon>Bacilli</taxon>
        <taxon>Bacillales</taxon>
        <taxon>Bacillaceae</taxon>
        <taxon>Bacillus</taxon>
        <taxon>Bacillus cereus group</taxon>
    </lineage>
</organism>
<keyword evidence="1" id="KW-0812">Transmembrane</keyword>
<dbReference type="Proteomes" id="UP000437562">
    <property type="component" value="Unassembled WGS sequence"/>
</dbReference>
<feature type="transmembrane region" description="Helical" evidence="1">
    <location>
        <begin position="43"/>
        <end position="63"/>
    </location>
</feature>
<keyword evidence="1" id="KW-0472">Membrane</keyword>
<sequence>MKIDKLTREKHFVYITGAFYFHFDIGLELNFYNKIYTAKRGEFIAQSYLWNINFNLYFVFIFCK</sequence>
<keyword evidence="1" id="KW-1133">Transmembrane helix</keyword>
<evidence type="ECO:0000313" key="2">
    <source>
        <dbReference type="EMBL" id="VXC01999.1"/>
    </source>
</evidence>
<protein>
    <submittedName>
        <fullName evidence="2">Uncharacterized protein</fullName>
    </submittedName>
</protein>